<proteinExistence type="predicted"/>
<keyword evidence="3" id="KW-1185">Reference proteome</keyword>
<organism evidence="2 3">
    <name type="scientific">Paralysiella testudinis</name>
    <dbReference type="NCBI Taxonomy" id="2809020"/>
    <lineage>
        <taxon>Bacteria</taxon>
        <taxon>Pseudomonadati</taxon>
        <taxon>Pseudomonadota</taxon>
        <taxon>Betaproteobacteria</taxon>
        <taxon>Neisseriales</taxon>
        <taxon>Neisseriaceae</taxon>
        <taxon>Paralysiella</taxon>
    </lineage>
</organism>
<dbReference type="AlphaFoldDB" id="A0A892ZHE6"/>
<sequence>MHMTGGAGLDGAANPLPHQPQTNTATACADFISMMATLQTENDKTVNK</sequence>
<protein>
    <submittedName>
        <fullName evidence="2">Uncharacterized protein</fullName>
    </submittedName>
</protein>
<dbReference type="RefSeq" id="WP_230340262.1">
    <property type="nucleotide sequence ID" value="NZ_CP069798.1"/>
</dbReference>
<name>A0A892ZHE6_9NEIS</name>
<evidence type="ECO:0000313" key="3">
    <source>
        <dbReference type="Proteomes" id="UP000653156"/>
    </source>
</evidence>
<dbReference type="KEGG" id="ptes:JQU52_06220"/>
<dbReference type="EMBL" id="CP069798">
    <property type="protein sequence ID" value="QRQ82965.1"/>
    <property type="molecule type" value="Genomic_DNA"/>
</dbReference>
<accession>A0A892ZHE6</accession>
<gene>
    <name evidence="2" type="ORF">JQU52_06220</name>
</gene>
<evidence type="ECO:0000256" key="1">
    <source>
        <dbReference type="SAM" id="MobiDB-lite"/>
    </source>
</evidence>
<dbReference type="Proteomes" id="UP000653156">
    <property type="component" value="Chromosome"/>
</dbReference>
<reference evidence="2" key="1">
    <citation type="submission" date="2021-02" db="EMBL/GenBank/DDBJ databases">
        <title>Neisseriaceae sp. 26B isolated from the cloaca of a Common Toad-headed Turtle (Mesoclemmys nasuta).</title>
        <authorList>
            <person name="Spergser J."/>
            <person name="Busse H.-J."/>
        </authorList>
    </citation>
    <scope>NUCLEOTIDE SEQUENCE</scope>
    <source>
        <strain evidence="2">26B</strain>
    </source>
</reference>
<feature type="region of interest" description="Disordered" evidence="1">
    <location>
        <begin position="1"/>
        <end position="23"/>
    </location>
</feature>
<evidence type="ECO:0000313" key="2">
    <source>
        <dbReference type="EMBL" id="QRQ82965.1"/>
    </source>
</evidence>